<dbReference type="CDD" id="cd00293">
    <property type="entry name" value="USP-like"/>
    <property type="match status" value="1"/>
</dbReference>
<name>A0A2U3LL90_9FIRM</name>
<feature type="domain" description="UspA" evidence="1">
    <location>
        <begin position="67"/>
        <end position="134"/>
    </location>
</feature>
<dbReference type="Proteomes" id="UP000238916">
    <property type="component" value="Unassembled WGS sequence"/>
</dbReference>
<dbReference type="Gene3D" id="3.40.50.620">
    <property type="entry name" value="HUPs"/>
    <property type="match status" value="1"/>
</dbReference>
<evidence type="ECO:0000259" key="1">
    <source>
        <dbReference type="Pfam" id="PF00582"/>
    </source>
</evidence>
<sequence>MKVTVVQVQEDGEDSMRAEARRIADKDNGPVNPITGWLKTLINEADSTDQSIYDDILNKTNGIFFEKGLNVNHEVLYSDTTISNTVDVILDYATNKSFEFIIIGTRRLTTLKRLIFGCLGQSVLNKSTIPVMLIN</sequence>
<dbReference type="EMBL" id="OMOF01000549">
    <property type="protein sequence ID" value="SPF52614.1"/>
    <property type="molecule type" value="Genomic_DNA"/>
</dbReference>
<dbReference type="InterPro" id="IPR006016">
    <property type="entry name" value="UspA"/>
</dbReference>
<gene>
    <name evidence="2" type="ORF">SBF1_5930001</name>
</gene>
<dbReference type="Pfam" id="PF00582">
    <property type="entry name" value="Usp"/>
    <property type="match status" value="1"/>
</dbReference>
<organism evidence="2 3">
    <name type="scientific">Candidatus Desulfosporosinus infrequens</name>
    <dbReference type="NCBI Taxonomy" id="2043169"/>
    <lineage>
        <taxon>Bacteria</taxon>
        <taxon>Bacillati</taxon>
        <taxon>Bacillota</taxon>
        <taxon>Clostridia</taxon>
        <taxon>Eubacteriales</taxon>
        <taxon>Desulfitobacteriaceae</taxon>
        <taxon>Desulfosporosinus</taxon>
    </lineage>
</organism>
<dbReference type="AlphaFoldDB" id="A0A2U3LL90"/>
<reference evidence="3" key="1">
    <citation type="submission" date="2018-02" db="EMBL/GenBank/DDBJ databases">
        <authorList>
            <person name="Hausmann B."/>
        </authorList>
    </citation>
    <scope>NUCLEOTIDE SEQUENCE [LARGE SCALE GENOMIC DNA]</scope>
    <source>
        <strain evidence="3">Peat soil MAG SbF1</strain>
    </source>
</reference>
<dbReference type="InterPro" id="IPR014729">
    <property type="entry name" value="Rossmann-like_a/b/a_fold"/>
</dbReference>
<protein>
    <submittedName>
        <fullName evidence="2">Universal stress family protein</fullName>
    </submittedName>
</protein>
<proteinExistence type="predicted"/>
<evidence type="ECO:0000313" key="2">
    <source>
        <dbReference type="EMBL" id="SPF52614.1"/>
    </source>
</evidence>
<accession>A0A2U3LL90</accession>
<evidence type="ECO:0000313" key="3">
    <source>
        <dbReference type="Proteomes" id="UP000238916"/>
    </source>
</evidence>
<dbReference type="SUPFAM" id="SSF52402">
    <property type="entry name" value="Adenine nucleotide alpha hydrolases-like"/>
    <property type="match status" value="1"/>
</dbReference>